<dbReference type="GO" id="GO:0020037">
    <property type="term" value="F:heme binding"/>
    <property type="evidence" value="ECO:0007669"/>
    <property type="project" value="InterPro"/>
</dbReference>
<comment type="subcellular location">
    <subcellularLocation>
        <location evidence="1">Cytoplasm</location>
    </subcellularLocation>
</comment>
<dbReference type="InterPro" id="IPR036396">
    <property type="entry name" value="Cyt_P450_sf"/>
</dbReference>
<dbReference type="SUPFAM" id="SSF48264">
    <property type="entry name" value="Cytochrome P450"/>
    <property type="match status" value="1"/>
</dbReference>
<evidence type="ECO:0000256" key="8">
    <source>
        <dbReference type="ARBA" id="ARBA00023033"/>
    </source>
</evidence>
<dbReference type="InterPro" id="IPR002397">
    <property type="entry name" value="Cyt_P450_B"/>
</dbReference>
<keyword evidence="8" id="KW-0503">Monooxygenase</keyword>
<dbReference type="GO" id="GO:0005737">
    <property type="term" value="C:cytoplasm"/>
    <property type="evidence" value="ECO:0007669"/>
    <property type="project" value="UniProtKB-SubCell"/>
</dbReference>
<evidence type="ECO:0000256" key="9">
    <source>
        <dbReference type="SAM" id="MobiDB-lite"/>
    </source>
</evidence>
<keyword evidence="3" id="KW-0963">Cytoplasm</keyword>
<accession>A0A840Q492</accession>
<evidence type="ECO:0000256" key="4">
    <source>
        <dbReference type="ARBA" id="ARBA00022617"/>
    </source>
</evidence>
<dbReference type="GO" id="GO:0004497">
    <property type="term" value="F:monooxygenase activity"/>
    <property type="evidence" value="ECO:0007669"/>
    <property type="project" value="UniProtKB-KW"/>
</dbReference>
<dbReference type="AlphaFoldDB" id="A0A840Q492"/>
<dbReference type="PANTHER" id="PTHR46696:SF1">
    <property type="entry name" value="CYTOCHROME P450 YJIB-RELATED"/>
    <property type="match status" value="1"/>
</dbReference>
<organism evidence="10 11">
    <name type="scientific">Saccharopolyspora phatthalungensis</name>
    <dbReference type="NCBI Taxonomy" id="664693"/>
    <lineage>
        <taxon>Bacteria</taxon>
        <taxon>Bacillati</taxon>
        <taxon>Actinomycetota</taxon>
        <taxon>Actinomycetes</taxon>
        <taxon>Pseudonocardiales</taxon>
        <taxon>Pseudonocardiaceae</taxon>
        <taxon>Saccharopolyspora</taxon>
    </lineage>
</organism>
<reference evidence="10 11" key="1">
    <citation type="submission" date="2020-08" db="EMBL/GenBank/DDBJ databases">
        <title>Sequencing the genomes of 1000 actinobacteria strains.</title>
        <authorList>
            <person name="Klenk H.-P."/>
        </authorList>
    </citation>
    <scope>NUCLEOTIDE SEQUENCE [LARGE SCALE GENOMIC DNA]</scope>
    <source>
        <strain evidence="10 11">DSM 45584</strain>
    </source>
</reference>
<keyword evidence="7" id="KW-0408">Iron</keyword>
<evidence type="ECO:0000256" key="1">
    <source>
        <dbReference type="ARBA" id="ARBA00004496"/>
    </source>
</evidence>
<keyword evidence="6" id="KW-0560">Oxidoreductase</keyword>
<evidence type="ECO:0000256" key="3">
    <source>
        <dbReference type="ARBA" id="ARBA00022490"/>
    </source>
</evidence>
<comment type="similarity">
    <text evidence="2">Belongs to the cytochrome P450 family.</text>
</comment>
<sequence length="371" mass="39678">MRCNDPVARVRIWDGSTPWLIFRYEDQRAALSDPRISADVSRPGFPHHSEAAACRSKGPRSFIAMDRSEHSVHRRMLTRDFTVKRVKSLRPRIQQIVDGLIDDILARPQPADLVENFAVPLPTLVICEILGVAYADRGFFHARANAVMSTTAGAEAAIAASAALRSYLGDLVEAKNADPADDLLSKLAVDQLRTGILTRADIADIAMLLLIGGQESTANMIALGTLTLLRHPDQLAELHDDPGLVDNAVEELLRYLNVTHHGLRRVAVEDVKLGGQLIKAGAARTASAPRKTPACATYPCTVSTPTGSGSKSPAWQQNSPPGCKTSPCTTTPPAAGNPNVYGYACSPLRHDWLVTPGKPASGSLPAGPTPG</sequence>
<evidence type="ECO:0000313" key="11">
    <source>
        <dbReference type="Proteomes" id="UP000584374"/>
    </source>
</evidence>
<dbReference type="GO" id="GO:0016705">
    <property type="term" value="F:oxidoreductase activity, acting on paired donors, with incorporation or reduction of molecular oxygen"/>
    <property type="evidence" value="ECO:0007669"/>
    <property type="project" value="InterPro"/>
</dbReference>
<keyword evidence="4" id="KW-0349">Heme</keyword>
<keyword evidence="5" id="KW-0479">Metal-binding</keyword>
<comment type="caution">
    <text evidence="10">The sequence shown here is derived from an EMBL/GenBank/DDBJ whole genome shotgun (WGS) entry which is preliminary data.</text>
</comment>
<name>A0A840Q492_9PSEU</name>
<dbReference type="PANTHER" id="PTHR46696">
    <property type="entry name" value="P450, PUTATIVE (EUROFUNG)-RELATED"/>
    <property type="match status" value="1"/>
</dbReference>
<proteinExistence type="inferred from homology"/>
<protein>
    <recommendedName>
        <fullName evidence="12">Cytochrome P450</fullName>
    </recommendedName>
</protein>
<dbReference type="FunFam" id="1.10.630.10:FF:000018">
    <property type="entry name" value="Cytochrome P450 monooxygenase"/>
    <property type="match status" value="1"/>
</dbReference>
<evidence type="ECO:0000313" key="10">
    <source>
        <dbReference type="EMBL" id="MBB5157312.1"/>
    </source>
</evidence>
<evidence type="ECO:0008006" key="12">
    <source>
        <dbReference type="Google" id="ProtNLM"/>
    </source>
</evidence>
<evidence type="ECO:0000256" key="5">
    <source>
        <dbReference type="ARBA" id="ARBA00022723"/>
    </source>
</evidence>
<keyword evidence="11" id="KW-1185">Reference proteome</keyword>
<dbReference type="GO" id="GO:0005506">
    <property type="term" value="F:iron ion binding"/>
    <property type="evidence" value="ECO:0007669"/>
    <property type="project" value="InterPro"/>
</dbReference>
<dbReference type="CDD" id="cd11030">
    <property type="entry name" value="CYP105-like"/>
    <property type="match status" value="1"/>
</dbReference>
<dbReference type="EMBL" id="JACHIW010000001">
    <property type="protein sequence ID" value="MBB5157312.1"/>
    <property type="molecule type" value="Genomic_DNA"/>
</dbReference>
<dbReference type="Proteomes" id="UP000584374">
    <property type="component" value="Unassembled WGS sequence"/>
</dbReference>
<gene>
    <name evidence="10" type="ORF">BJ970_004846</name>
</gene>
<dbReference type="PRINTS" id="PR00359">
    <property type="entry name" value="BP450"/>
</dbReference>
<dbReference type="Gene3D" id="1.10.630.10">
    <property type="entry name" value="Cytochrome P450"/>
    <property type="match status" value="1"/>
</dbReference>
<evidence type="ECO:0000256" key="6">
    <source>
        <dbReference type="ARBA" id="ARBA00023002"/>
    </source>
</evidence>
<evidence type="ECO:0000256" key="2">
    <source>
        <dbReference type="ARBA" id="ARBA00010617"/>
    </source>
</evidence>
<evidence type="ECO:0000256" key="7">
    <source>
        <dbReference type="ARBA" id="ARBA00023004"/>
    </source>
</evidence>
<feature type="region of interest" description="Disordered" evidence="9">
    <location>
        <begin position="304"/>
        <end position="331"/>
    </location>
</feature>